<evidence type="ECO:0000313" key="4">
    <source>
        <dbReference type="EMBL" id="AEF84576.1"/>
    </source>
</evidence>
<dbReference type="STRING" id="545694.TREPR_3097"/>
<evidence type="ECO:0000256" key="2">
    <source>
        <dbReference type="ARBA" id="ARBA00023150"/>
    </source>
</evidence>
<protein>
    <submittedName>
        <fullName evidence="5">FdhD</fullName>
    </submittedName>
    <submittedName>
        <fullName evidence="4">Phenylacetyl CoA</fullName>
    </submittedName>
    <submittedName>
        <fullName evidence="3">Putative formate dehydrogenase accessory protein chain D</fullName>
    </submittedName>
</protein>
<name>D8L152_TREPZ</name>
<dbReference type="Gene3D" id="3.40.140.10">
    <property type="entry name" value="Cytidine Deaminase, domain 2"/>
    <property type="match status" value="1"/>
</dbReference>
<dbReference type="EMBL" id="HQ020759">
    <property type="protein sequence ID" value="AEL20845.1"/>
    <property type="molecule type" value="Genomic_DNA"/>
</dbReference>
<dbReference type="AlphaFoldDB" id="D8L152"/>
<reference evidence="6" key="1">
    <citation type="submission" date="2009-12" db="EMBL/GenBank/DDBJ databases">
        <title>Complete sequence of Treponema primitia strain ZAS-2.</title>
        <authorList>
            <person name="Tetu S.G."/>
            <person name="Matson E."/>
            <person name="Ren Q."/>
            <person name="Seshadri R."/>
            <person name="Elbourne L."/>
            <person name="Hassan K.A."/>
            <person name="Durkin A."/>
            <person name="Radune D."/>
            <person name="Mohamoud Y."/>
            <person name="Shay R."/>
            <person name="Jin S."/>
            <person name="Zhang X."/>
            <person name="Lucey K."/>
            <person name="Ballor N.R."/>
            <person name="Ottesen E."/>
            <person name="Rosenthal R."/>
            <person name="Allen A."/>
            <person name="Leadbetter J.R."/>
            <person name="Paulsen I.T."/>
        </authorList>
    </citation>
    <scope>NUCLEOTIDE SEQUENCE [LARGE SCALE GENOMIC DNA]</scope>
    <source>
        <strain evidence="6">ATCC BAA-887 / DSM 12427 / ZAS-2</strain>
    </source>
</reference>
<dbReference type="OrthoDB" id="9782042at2"/>
<evidence type="ECO:0000313" key="5">
    <source>
        <dbReference type="EMBL" id="AEL20845.1"/>
    </source>
</evidence>
<dbReference type="EMBL" id="FJ479768">
    <property type="protein sequence ID" value="ADJ19596.1"/>
    <property type="molecule type" value="Genomic_DNA"/>
</dbReference>
<gene>
    <name evidence="5" type="primary">fdhD</name>
    <name evidence="4" type="ordered locus">TREPR_3097</name>
</gene>
<evidence type="ECO:0000256" key="1">
    <source>
        <dbReference type="ARBA" id="ARBA00022490"/>
    </source>
</evidence>
<dbReference type="RefSeq" id="WP_015707162.1">
    <property type="nucleotide sequence ID" value="NC_015578.1"/>
</dbReference>
<evidence type="ECO:0000313" key="6">
    <source>
        <dbReference type="Proteomes" id="UP000009223"/>
    </source>
</evidence>
<dbReference type="eggNOG" id="COG1526">
    <property type="taxonomic scope" value="Bacteria"/>
</dbReference>
<organism evidence="3">
    <name type="scientific">Treponema primitia (strain ATCC BAA-887 / DSM 12427 / ZAS-2)</name>
    <dbReference type="NCBI Taxonomy" id="545694"/>
    <lineage>
        <taxon>Bacteria</taxon>
        <taxon>Pseudomonadati</taxon>
        <taxon>Spirochaetota</taxon>
        <taxon>Spirochaetia</taxon>
        <taxon>Spirochaetales</taxon>
        <taxon>Treponemataceae</taxon>
        <taxon>Treponema</taxon>
    </lineage>
</organism>
<dbReference type="EMBL" id="CP001843">
    <property type="protein sequence ID" value="AEF84576.1"/>
    <property type="molecule type" value="Genomic_DNA"/>
</dbReference>
<sequence>MSGREQGAACWEERDIVRIDATGRHRRIDRVIKEEPCTLFINGEQVNIFACCPADLEELAVGYAFSKGYFRDKKEIEALSIDSDSVSLSIRNSGTVADADTRVFPEEISLSPDDIYAVWESFNAQCELFQATGAAHAMALTDGKQILLFAEDVARHNALAKLIGKIILGSVDPRGKILLISSRLALEMFRMIESLGLAVLLCHGAVSAGAVRKAEEAGITLAGFVGRAYMNIYSHGERITGVGAV</sequence>
<dbReference type="Proteomes" id="UP000009223">
    <property type="component" value="Chromosome"/>
</dbReference>
<keyword evidence="2" id="KW-0501">Molybdenum cofactor biosynthesis</keyword>
<dbReference type="KEGG" id="tpi:TREPR_3097"/>
<evidence type="ECO:0000313" key="3">
    <source>
        <dbReference type="EMBL" id="ADJ19596.1"/>
    </source>
</evidence>
<reference evidence="4 6" key="4">
    <citation type="journal article" date="2011" name="ISME J.">
        <title>RNA-seq reveals cooperative metabolic interactions between two termite-gut spirochete species in co-culture.</title>
        <authorList>
            <person name="Rosenthal A.Z."/>
            <person name="Matson E.G."/>
            <person name="Eldar A."/>
            <person name="Leadbetter J.R."/>
        </authorList>
    </citation>
    <scope>NUCLEOTIDE SEQUENCE [LARGE SCALE GENOMIC DNA]</scope>
    <source>
        <strain evidence="6">ATCC BAA-887 / DSM 12427 / ZAS-2</strain>
        <strain evidence="4">ZAS-2</strain>
    </source>
</reference>
<dbReference type="SUPFAM" id="SSF53927">
    <property type="entry name" value="Cytidine deaminase-like"/>
    <property type="match status" value="1"/>
</dbReference>
<dbReference type="GO" id="GO:0006777">
    <property type="term" value="P:Mo-molybdopterin cofactor biosynthetic process"/>
    <property type="evidence" value="ECO:0007669"/>
    <property type="project" value="UniProtKB-KW"/>
</dbReference>
<dbReference type="Gene3D" id="3.10.20.10">
    <property type="match status" value="1"/>
</dbReference>
<accession>D8L152</accession>
<dbReference type="GO" id="GO:0016783">
    <property type="term" value="F:sulfurtransferase activity"/>
    <property type="evidence" value="ECO:0007669"/>
    <property type="project" value="InterPro"/>
</dbReference>
<keyword evidence="6" id="KW-1185">Reference proteome</keyword>
<dbReference type="HOGENOM" id="CLU_056887_4_1_12"/>
<reference evidence="4" key="2">
    <citation type="submission" date="2009-12" db="EMBL/GenBank/DDBJ databases">
        <authorList>
            <person name="Tetu S.G."/>
            <person name="Matson E."/>
            <person name="Ren Q."/>
            <person name="Seshadri R."/>
            <person name="Elbourne L."/>
            <person name="Hassan K.A."/>
            <person name="Durkin A."/>
            <person name="Radune D."/>
            <person name="Mohamoud Y."/>
            <person name="Shay R."/>
            <person name="Jin S."/>
            <person name="Zhang X."/>
            <person name="Lucey K."/>
            <person name="Ballor N.R."/>
            <person name="Ottesen E."/>
            <person name="Rosenthal R."/>
            <person name="Allen A."/>
            <person name="Leadbetter J.R."/>
            <person name="Paulsen I.T."/>
        </authorList>
    </citation>
    <scope>NUCLEOTIDE SEQUENCE</scope>
    <source>
        <strain evidence="4">ZAS-2</strain>
    </source>
</reference>
<dbReference type="PIRSF" id="PIRSF015626">
    <property type="entry name" value="FdhD"/>
    <property type="match status" value="1"/>
</dbReference>
<reference evidence="5" key="5">
    <citation type="journal article" date="2012" name="Microb. Ecol.">
        <title>Genomic analysis reveals multiple [FeFe] hydrogenases and hydrogen sensors encoded by treponemes from the H(2)-rich termite gut.</title>
        <authorList>
            <person name="Ballor N.R."/>
            <person name="Paulsen I."/>
            <person name="Leadbetter J.R."/>
        </authorList>
    </citation>
    <scope>NUCLEOTIDE SEQUENCE</scope>
    <source>
        <strain evidence="5">TREPR_3097</strain>
    </source>
</reference>
<dbReference type="Pfam" id="PF02634">
    <property type="entry name" value="FdhD-NarQ"/>
    <property type="match status" value="2"/>
</dbReference>
<proteinExistence type="predicted"/>
<reference evidence="3" key="3">
    <citation type="journal article" date="2010" name="Environ. Microbiol.">
        <title>Selenium controls transcription of paralogous formate dehydrogenase genes in the termite gut acetogen, Treponema primitia.</title>
        <authorList>
            <person name="Matson E.G."/>
            <person name="Zhang X."/>
            <person name="Leadbetter J.R."/>
        </authorList>
    </citation>
    <scope>NUCLEOTIDE SEQUENCE</scope>
    <source>
        <strain evidence="3">ZAS-2</strain>
    </source>
</reference>
<dbReference type="InterPro" id="IPR003786">
    <property type="entry name" value="FdhD"/>
</dbReference>
<dbReference type="PANTHER" id="PTHR30592">
    <property type="entry name" value="FORMATE DEHYDROGENASE"/>
    <property type="match status" value="1"/>
</dbReference>
<dbReference type="PANTHER" id="PTHR30592:SF1">
    <property type="entry name" value="SULFUR CARRIER PROTEIN FDHD"/>
    <property type="match status" value="1"/>
</dbReference>
<dbReference type="InterPro" id="IPR016193">
    <property type="entry name" value="Cytidine_deaminase-like"/>
</dbReference>
<keyword evidence="1" id="KW-0963">Cytoplasm</keyword>